<gene>
    <name evidence="6" type="primary">trmL</name>
    <name evidence="8" type="ORF">ACFMB1_14475</name>
</gene>
<feature type="binding site" evidence="6">
    <location>
        <position position="119"/>
    </location>
    <ligand>
        <name>S-adenosyl-L-methionine</name>
        <dbReference type="ChEBI" id="CHEBI:59789"/>
    </ligand>
</feature>
<keyword evidence="9" id="KW-1185">Reference proteome</keyword>
<comment type="function">
    <text evidence="6">Methylates the ribose at the nucleotide 34 wobble position in the two leucyl isoacceptors tRNA(Leu)(CmAA) and tRNA(Leu)(cmnm5UmAA). Catalyzes the methyl transfer from S-adenosyl-L-methionine to the 2'-OH of the wobble nucleotide.</text>
</comment>
<keyword evidence="1 6" id="KW-0963">Cytoplasm</keyword>
<feature type="binding site" evidence="6">
    <location>
        <position position="77"/>
    </location>
    <ligand>
        <name>S-adenosyl-L-methionine</name>
        <dbReference type="ChEBI" id="CHEBI:59789"/>
    </ligand>
</feature>
<name>A0ABW1L038_9PROT</name>
<evidence type="ECO:0000256" key="2">
    <source>
        <dbReference type="ARBA" id="ARBA00022603"/>
    </source>
</evidence>
<evidence type="ECO:0000256" key="3">
    <source>
        <dbReference type="ARBA" id="ARBA00022679"/>
    </source>
</evidence>
<evidence type="ECO:0000256" key="6">
    <source>
        <dbReference type="HAMAP-Rule" id="MF_01885"/>
    </source>
</evidence>
<protein>
    <recommendedName>
        <fullName evidence="6">tRNA (cytidine(34)-2'-O)-methyltransferase</fullName>
        <ecNumber evidence="6">2.1.1.207</ecNumber>
    </recommendedName>
    <alternativeName>
        <fullName evidence="6">tRNA (cytidine/uridine-2'-O-)-methyltransferase TrmL</fullName>
    </alternativeName>
</protein>
<accession>A0ABW1L038</accession>
<comment type="similarity">
    <text evidence="6">Belongs to the class IV-like SAM-binding methyltransferase superfamily. RNA methyltransferase TrmH family. TrmL subfamily.</text>
</comment>
<comment type="catalytic activity">
    <reaction evidence="6">
        <text>5-carboxymethylaminomethyluridine(34) in tRNA(Leu) + S-adenosyl-L-methionine = 5-carboxymethylaminomethyl-2'-O-methyluridine(34) in tRNA(Leu) + S-adenosyl-L-homocysteine + H(+)</text>
        <dbReference type="Rhea" id="RHEA:43088"/>
        <dbReference type="Rhea" id="RHEA-COMP:10333"/>
        <dbReference type="Rhea" id="RHEA-COMP:10334"/>
        <dbReference type="ChEBI" id="CHEBI:15378"/>
        <dbReference type="ChEBI" id="CHEBI:57856"/>
        <dbReference type="ChEBI" id="CHEBI:59789"/>
        <dbReference type="ChEBI" id="CHEBI:74508"/>
        <dbReference type="ChEBI" id="CHEBI:74511"/>
        <dbReference type="EC" id="2.1.1.207"/>
    </reaction>
</comment>
<feature type="binding site" evidence="6">
    <location>
        <position position="99"/>
    </location>
    <ligand>
        <name>S-adenosyl-L-methionine</name>
        <dbReference type="ChEBI" id="CHEBI:59789"/>
    </ligand>
</feature>
<comment type="subcellular location">
    <subcellularLocation>
        <location evidence="6">Cytoplasm</location>
    </subcellularLocation>
</comment>
<keyword evidence="3 6" id="KW-0808">Transferase</keyword>
<keyword evidence="2 6" id="KW-0489">Methyltransferase</keyword>
<reference evidence="8 9" key="1">
    <citation type="submission" date="2024-09" db="EMBL/GenBank/DDBJ databases">
        <authorList>
            <person name="Zhang Z.-H."/>
        </authorList>
    </citation>
    <scope>NUCLEOTIDE SEQUENCE [LARGE SCALE GENOMIC DNA]</scope>
    <source>
        <strain evidence="8 9">HHTR114</strain>
    </source>
</reference>
<dbReference type="PIRSF" id="PIRSF029256">
    <property type="entry name" value="SpoU_TrmH_prd"/>
    <property type="match status" value="1"/>
</dbReference>
<dbReference type="InterPro" id="IPR016914">
    <property type="entry name" value="TrmL"/>
</dbReference>
<evidence type="ECO:0000256" key="1">
    <source>
        <dbReference type="ARBA" id="ARBA00022490"/>
    </source>
</evidence>
<feature type="binding site" evidence="6">
    <location>
        <position position="127"/>
    </location>
    <ligand>
        <name>S-adenosyl-L-methionine</name>
        <dbReference type="ChEBI" id="CHEBI:59789"/>
    </ligand>
</feature>
<dbReference type="EMBL" id="JBHPON010000002">
    <property type="protein sequence ID" value="MFC6036761.1"/>
    <property type="molecule type" value="Genomic_DNA"/>
</dbReference>
<evidence type="ECO:0000313" key="8">
    <source>
        <dbReference type="EMBL" id="MFC6036761.1"/>
    </source>
</evidence>
<proteinExistence type="inferred from homology"/>
<dbReference type="HAMAP" id="MF_01885">
    <property type="entry name" value="tRNA_methyltr_TrmL"/>
    <property type="match status" value="1"/>
</dbReference>
<keyword evidence="5 6" id="KW-0819">tRNA processing</keyword>
<dbReference type="Pfam" id="PF00588">
    <property type="entry name" value="SpoU_methylase"/>
    <property type="match status" value="1"/>
</dbReference>
<dbReference type="SUPFAM" id="SSF75217">
    <property type="entry name" value="alpha/beta knot"/>
    <property type="match status" value="1"/>
</dbReference>
<sequence length="157" mass="16707">MRLALYQPDIPQNVGAAIRAAACFGAGMDVIEPCGFPLDSREVRRVAMDYGAGAAPMAHSGWNSFLEAAGTARLILLTTKADLTIWDFAFRPDDIILMGRESAGAPDEVHHRADARLRIPLAPEARSLNVAVAAAVALAEARRQVGWSDAASLDPAQ</sequence>
<dbReference type="InterPro" id="IPR029028">
    <property type="entry name" value="Alpha/beta_knot_MTases"/>
</dbReference>
<evidence type="ECO:0000313" key="9">
    <source>
        <dbReference type="Proteomes" id="UP001596116"/>
    </source>
</evidence>
<organism evidence="8 9">
    <name type="scientific">Hyphococcus aureus</name>
    <dbReference type="NCBI Taxonomy" id="2666033"/>
    <lineage>
        <taxon>Bacteria</taxon>
        <taxon>Pseudomonadati</taxon>
        <taxon>Pseudomonadota</taxon>
        <taxon>Alphaproteobacteria</taxon>
        <taxon>Parvularculales</taxon>
        <taxon>Parvularculaceae</taxon>
        <taxon>Hyphococcus</taxon>
    </lineage>
</organism>
<keyword evidence="4 6" id="KW-0949">S-adenosyl-L-methionine</keyword>
<evidence type="ECO:0000259" key="7">
    <source>
        <dbReference type="Pfam" id="PF00588"/>
    </source>
</evidence>
<dbReference type="RefSeq" id="WP_379881996.1">
    <property type="nucleotide sequence ID" value="NZ_JBHPON010000002.1"/>
</dbReference>
<evidence type="ECO:0000256" key="4">
    <source>
        <dbReference type="ARBA" id="ARBA00022691"/>
    </source>
</evidence>
<dbReference type="PANTHER" id="PTHR42971">
    <property type="entry name" value="TRNA (CYTIDINE(34)-2'-O)-METHYLTRANSFERASE"/>
    <property type="match status" value="1"/>
</dbReference>
<dbReference type="Gene3D" id="3.40.1280.10">
    <property type="match status" value="1"/>
</dbReference>
<comment type="caution">
    <text evidence="8">The sequence shown here is derived from an EMBL/GenBank/DDBJ whole genome shotgun (WGS) entry which is preliminary data.</text>
</comment>
<dbReference type="InterPro" id="IPR029026">
    <property type="entry name" value="tRNA_m1G_MTases_N"/>
</dbReference>
<comment type="catalytic activity">
    <reaction evidence="6">
        <text>cytidine(34) in tRNA + S-adenosyl-L-methionine = 2'-O-methylcytidine(34) in tRNA + S-adenosyl-L-homocysteine + H(+)</text>
        <dbReference type="Rhea" id="RHEA:43084"/>
        <dbReference type="Rhea" id="RHEA-COMP:10331"/>
        <dbReference type="Rhea" id="RHEA-COMP:10332"/>
        <dbReference type="ChEBI" id="CHEBI:15378"/>
        <dbReference type="ChEBI" id="CHEBI:57856"/>
        <dbReference type="ChEBI" id="CHEBI:59789"/>
        <dbReference type="ChEBI" id="CHEBI:74495"/>
        <dbReference type="ChEBI" id="CHEBI:82748"/>
        <dbReference type="EC" id="2.1.1.207"/>
    </reaction>
</comment>
<dbReference type="EC" id="2.1.1.207" evidence="6"/>
<comment type="subunit">
    <text evidence="6">Homodimer.</text>
</comment>
<evidence type="ECO:0000256" key="5">
    <source>
        <dbReference type="ARBA" id="ARBA00022694"/>
    </source>
</evidence>
<dbReference type="InterPro" id="IPR001537">
    <property type="entry name" value="SpoU_MeTrfase"/>
</dbReference>
<feature type="domain" description="tRNA/rRNA methyltransferase SpoU type" evidence="7">
    <location>
        <begin position="2"/>
        <end position="138"/>
    </location>
</feature>
<dbReference type="PANTHER" id="PTHR42971:SF1">
    <property type="entry name" value="TRNA (CYTIDINE(34)-2'-O)-METHYLTRANSFERASE"/>
    <property type="match status" value="1"/>
</dbReference>
<dbReference type="Proteomes" id="UP001596116">
    <property type="component" value="Unassembled WGS sequence"/>
</dbReference>